<evidence type="ECO:0000313" key="5">
    <source>
        <dbReference type="Proteomes" id="UP000182985"/>
    </source>
</evidence>
<comment type="caution">
    <text evidence="4">The sequence shown here is derived from an EMBL/GenBank/DDBJ whole genome shotgun (WGS) entry which is preliminary data.</text>
</comment>
<dbReference type="PROSITE" id="PS00163">
    <property type="entry name" value="FUMARATE_LYASES"/>
    <property type="match status" value="1"/>
</dbReference>
<dbReference type="NCBIfam" id="TIGR02426">
    <property type="entry name" value="protocat_pcaB"/>
    <property type="match status" value="1"/>
</dbReference>
<dbReference type="InterPro" id="IPR022761">
    <property type="entry name" value="Fumarate_lyase_N"/>
</dbReference>
<dbReference type="InterPro" id="IPR000362">
    <property type="entry name" value="Fumarate_lyase_fam"/>
</dbReference>
<name>A0A1J6I2A0_9HYPH</name>
<protein>
    <recommendedName>
        <fullName evidence="2">3-carboxy-cis,cis-muconate cycloisomerase</fullName>
        <ecNumber evidence="2">5.5.1.2</ecNumber>
    </recommendedName>
</protein>
<dbReference type="PRINTS" id="PR00149">
    <property type="entry name" value="FUMRATELYASE"/>
</dbReference>
<dbReference type="RefSeq" id="WP_071632219.1">
    <property type="nucleotide sequence ID" value="NZ_JBCAUP010000001.1"/>
</dbReference>
<dbReference type="EC" id="5.5.1.2" evidence="2"/>
<evidence type="ECO:0000256" key="2">
    <source>
        <dbReference type="NCBIfam" id="TIGR02426"/>
    </source>
</evidence>
<dbReference type="PRINTS" id="PR00145">
    <property type="entry name" value="ARGSUCLYASE"/>
</dbReference>
<dbReference type="AlphaFoldDB" id="A0A1J6I2A0"/>
<dbReference type="PANTHER" id="PTHR43172:SF2">
    <property type="entry name" value="ADENYLOSUCCINATE LYASE C-TERMINAL DOMAIN-CONTAINING PROTEIN"/>
    <property type="match status" value="1"/>
</dbReference>
<dbReference type="NCBIfam" id="NF004631">
    <property type="entry name" value="PRK05975.1"/>
    <property type="match status" value="1"/>
</dbReference>
<dbReference type="EMBL" id="MOEC01000012">
    <property type="protein sequence ID" value="OIS93010.1"/>
    <property type="molecule type" value="Genomic_DNA"/>
</dbReference>
<evidence type="ECO:0000256" key="1">
    <source>
        <dbReference type="ARBA" id="ARBA00034772"/>
    </source>
</evidence>
<feature type="domain" description="Fumarate lyase N-terminal" evidence="3">
    <location>
        <begin position="34"/>
        <end position="289"/>
    </location>
</feature>
<organism evidence="4 5">
    <name type="scientific">Brucella cytisi</name>
    <dbReference type="NCBI Taxonomy" id="407152"/>
    <lineage>
        <taxon>Bacteria</taxon>
        <taxon>Pseudomonadati</taxon>
        <taxon>Pseudomonadota</taxon>
        <taxon>Alphaproteobacteria</taxon>
        <taxon>Hyphomicrobiales</taxon>
        <taxon>Brucellaceae</taxon>
        <taxon>Brucella/Ochrobactrum group</taxon>
        <taxon>Brucella</taxon>
    </lineage>
</organism>
<dbReference type="Pfam" id="PF00206">
    <property type="entry name" value="Lyase_1"/>
    <property type="match status" value="1"/>
</dbReference>
<keyword evidence="4" id="KW-0413">Isomerase</keyword>
<dbReference type="GO" id="GO:0019619">
    <property type="term" value="P:3,4-dihydroxybenzoate catabolic process"/>
    <property type="evidence" value="ECO:0007669"/>
    <property type="project" value="InterPro"/>
</dbReference>
<dbReference type="Gene3D" id="1.20.200.10">
    <property type="entry name" value="Fumarase/aspartase (Central domain)"/>
    <property type="match status" value="1"/>
</dbReference>
<sequence length="354" mass="38337">MSISVFEHPFLAQLFGDDEEILSLFTAAADIAEMLRFEAALAEAQAGLGLIPVEAGQAIKQASETFEPNLSNLATATTRDGVVIPSFVKELRLAVGTDYGEYVHFGATSQDVIDTSLILRLKHASTILYGRIQQLTQRFDWVDATFGRNILTGYTRMQSAIPITVSDRISSWKNPLSAYETKLNTIVFPVQFGGAAGTLEKFGDQAPVLRALLADRLGLHDSPQWHSQRTFIVEFGNLLSLITGTLGKFGQDIALMAELGTELSLTGGGGSSAMPHKQNPVSAEILVSLARFNAAQMGGLHQAMVHEQERSGAAWMIEWMILPQIVASTGSALKIASILIDKVVRIGNEQFSDT</sequence>
<dbReference type="GO" id="GO:0047472">
    <property type="term" value="F:3-carboxy-cis,cis-muconate cycloisomerase activity"/>
    <property type="evidence" value="ECO:0007669"/>
    <property type="project" value="UniProtKB-UniRule"/>
</dbReference>
<dbReference type="OrthoDB" id="9768878at2"/>
<gene>
    <name evidence="4" type="ORF">BLA27_13745</name>
</gene>
<keyword evidence="5" id="KW-1185">Reference proteome</keyword>
<evidence type="ECO:0000313" key="4">
    <source>
        <dbReference type="EMBL" id="OIS93010.1"/>
    </source>
</evidence>
<dbReference type="PANTHER" id="PTHR43172">
    <property type="entry name" value="ADENYLOSUCCINATE LYASE"/>
    <property type="match status" value="1"/>
</dbReference>
<accession>A0A1J6I2A0</accession>
<dbReference type="InterPro" id="IPR012789">
    <property type="entry name" value="Protocat_PcaB-like"/>
</dbReference>
<dbReference type="Proteomes" id="UP000182985">
    <property type="component" value="Unassembled WGS sequence"/>
</dbReference>
<evidence type="ECO:0000259" key="3">
    <source>
        <dbReference type="Pfam" id="PF00206"/>
    </source>
</evidence>
<dbReference type="SUPFAM" id="SSF48557">
    <property type="entry name" value="L-aspartase-like"/>
    <property type="match status" value="1"/>
</dbReference>
<dbReference type="InterPro" id="IPR008948">
    <property type="entry name" value="L-Aspartase-like"/>
</dbReference>
<dbReference type="GO" id="GO:0016829">
    <property type="term" value="F:lyase activity"/>
    <property type="evidence" value="ECO:0007669"/>
    <property type="project" value="UniProtKB-ARBA"/>
</dbReference>
<comment type="similarity">
    <text evidence="1">Belongs to the class-II fumarase/aspartase family.</text>
</comment>
<proteinExistence type="inferred from homology"/>
<dbReference type="InterPro" id="IPR020557">
    <property type="entry name" value="Fumarate_lyase_CS"/>
</dbReference>
<reference evidence="4 5" key="1">
    <citation type="submission" date="2016-10" db="EMBL/GenBank/DDBJ databases">
        <title>The Draft Genome Sequence of the Potato Rhizosphere Bacteria Ochrobactrum sp. IPA7.2.</title>
        <authorList>
            <person name="Gogoleva N.E."/>
            <person name="Khlopko Y.A."/>
            <person name="Burygin G.L."/>
            <person name="Plotnikov A.O."/>
        </authorList>
    </citation>
    <scope>NUCLEOTIDE SEQUENCE [LARGE SCALE GENOMIC DNA]</scope>
    <source>
        <strain evidence="4 5">IPA7.2</strain>
    </source>
</reference>